<dbReference type="InterPro" id="IPR037944">
    <property type="entry name" value="PRX5-like"/>
</dbReference>
<feature type="domain" description="Thioredoxin" evidence="8">
    <location>
        <begin position="39"/>
        <end position="203"/>
    </location>
</feature>
<dbReference type="PROSITE" id="PS51352">
    <property type="entry name" value="THIOREDOXIN_2"/>
    <property type="match status" value="1"/>
</dbReference>
<dbReference type="Gene3D" id="3.40.30.10">
    <property type="entry name" value="Glutaredoxin"/>
    <property type="match status" value="1"/>
</dbReference>
<dbReference type="STRING" id="1220924.W2S9T6"/>
<dbReference type="RefSeq" id="XP_008712214.1">
    <property type="nucleotide sequence ID" value="XM_008713992.1"/>
</dbReference>
<dbReference type="CDD" id="cd03013">
    <property type="entry name" value="PRX5_like"/>
    <property type="match status" value="1"/>
</dbReference>
<keyword evidence="2 7" id="KW-0575">Peroxidase</keyword>
<dbReference type="AlphaFoldDB" id="W2S9T6"/>
<keyword evidence="4 7" id="KW-0560">Oxidoreductase</keyword>
<comment type="function">
    <text evidence="7">Thiol-specific peroxidase that catalyzes the reduction of hydrogen peroxide and organic hydroperoxides to water and alcohols, respectively. Plays a role in cell protection against oxidative stress by detoxifying peroxides.</text>
</comment>
<name>W2S9T6_CYPE1</name>
<dbReference type="GO" id="GO:0005777">
    <property type="term" value="C:peroxisome"/>
    <property type="evidence" value="ECO:0007669"/>
    <property type="project" value="TreeGrafter"/>
</dbReference>
<dbReference type="InterPro" id="IPR036249">
    <property type="entry name" value="Thioredoxin-like_sf"/>
</dbReference>
<gene>
    <name evidence="9" type="ORF">HMPREF1541_09318</name>
</gene>
<evidence type="ECO:0000256" key="5">
    <source>
        <dbReference type="ARBA" id="ARBA00023284"/>
    </source>
</evidence>
<evidence type="ECO:0000256" key="1">
    <source>
        <dbReference type="ARBA" id="ARBA00010505"/>
    </source>
</evidence>
<dbReference type="HOGENOM" id="CLU_072440_3_0_1"/>
<dbReference type="InParanoid" id="W2S9T6"/>
<evidence type="ECO:0000256" key="2">
    <source>
        <dbReference type="ARBA" id="ARBA00022559"/>
    </source>
</evidence>
<dbReference type="PANTHER" id="PTHR10430">
    <property type="entry name" value="PEROXIREDOXIN"/>
    <property type="match status" value="1"/>
</dbReference>
<keyword evidence="10" id="KW-1185">Reference proteome</keyword>
<dbReference type="PANTHER" id="PTHR10430:SF39">
    <property type="entry name" value="PEROXISOMAL MEMBRANE ASSOCIATED PROTEIN 20"/>
    <property type="match status" value="1"/>
</dbReference>
<dbReference type="GO" id="GO:0008379">
    <property type="term" value="F:thioredoxin peroxidase activity"/>
    <property type="evidence" value="ECO:0007669"/>
    <property type="project" value="InterPro"/>
</dbReference>
<evidence type="ECO:0000259" key="8">
    <source>
        <dbReference type="PROSITE" id="PS51352"/>
    </source>
</evidence>
<dbReference type="GO" id="GO:0005829">
    <property type="term" value="C:cytosol"/>
    <property type="evidence" value="ECO:0007669"/>
    <property type="project" value="TreeGrafter"/>
</dbReference>
<dbReference type="Proteomes" id="UP000030752">
    <property type="component" value="Unassembled WGS sequence"/>
</dbReference>
<dbReference type="GO" id="GO:0034599">
    <property type="term" value="P:cellular response to oxidative stress"/>
    <property type="evidence" value="ECO:0007669"/>
    <property type="project" value="InterPro"/>
</dbReference>
<dbReference type="InterPro" id="IPR013766">
    <property type="entry name" value="Thioredoxin_domain"/>
</dbReference>
<organism evidence="9 10">
    <name type="scientific">Cyphellophora europaea (strain CBS 101466)</name>
    <name type="common">Phialophora europaea</name>
    <dbReference type="NCBI Taxonomy" id="1220924"/>
    <lineage>
        <taxon>Eukaryota</taxon>
        <taxon>Fungi</taxon>
        <taxon>Dikarya</taxon>
        <taxon>Ascomycota</taxon>
        <taxon>Pezizomycotina</taxon>
        <taxon>Eurotiomycetes</taxon>
        <taxon>Chaetothyriomycetidae</taxon>
        <taxon>Chaetothyriales</taxon>
        <taxon>Cyphellophoraceae</taxon>
        <taxon>Cyphellophora</taxon>
    </lineage>
</organism>
<dbReference type="Pfam" id="PF08534">
    <property type="entry name" value="Redoxin"/>
    <property type="match status" value="1"/>
</dbReference>
<evidence type="ECO:0000313" key="10">
    <source>
        <dbReference type="Proteomes" id="UP000030752"/>
    </source>
</evidence>
<dbReference type="VEuPathDB" id="FungiDB:HMPREF1541_09318"/>
<keyword evidence="5 7" id="KW-0676">Redox-active center</keyword>
<keyword evidence="3 7" id="KW-0049">Antioxidant</keyword>
<dbReference type="EMBL" id="KB822712">
    <property type="protein sequence ID" value="ETN45486.1"/>
    <property type="molecule type" value="Genomic_DNA"/>
</dbReference>
<dbReference type="GO" id="GO:0045454">
    <property type="term" value="P:cell redox homeostasis"/>
    <property type="evidence" value="ECO:0007669"/>
    <property type="project" value="TreeGrafter"/>
</dbReference>
<evidence type="ECO:0000256" key="4">
    <source>
        <dbReference type="ARBA" id="ARBA00023002"/>
    </source>
</evidence>
<feature type="active site" description="Cysteine sulfenic acid (-SOH) intermediate" evidence="6">
    <location>
        <position position="83"/>
    </location>
</feature>
<reference evidence="9 10" key="1">
    <citation type="submission" date="2013-03" db="EMBL/GenBank/DDBJ databases">
        <title>The Genome Sequence of Phialophora europaea CBS 101466.</title>
        <authorList>
            <consortium name="The Broad Institute Genomics Platform"/>
            <person name="Cuomo C."/>
            <person name="de Hoog S."/>
            <person name="Gorbushina A."/>
            <person name="Walker B."/>
            <person name="Young S.K."/>
            <person name="Zeng Q."/>
            <person name="Gargeya S."/>
            <person name="Fitzgerald M."/>
            <person name="Haas B."/>
            <person name="Abouelleil A."/>
            <person name="Allen A.W."/>
            <person name="Alvarado L."/>
            <person name="Arachchi H.M."/>
            <person name="Berlin A.M."/>
            <person name="Chapman S.B."/>
            <person name="Gainer-Dewar J."/>
            <person name="Goldberg J."/>
            <person name="Griggs A."/>
            <person name="Gujja S."/>
            <person name="Hansen M."/>
            <person name="Howarth C."/>
            <person name="Imamovic A."/>
            <person name="Ireland A."/>
            <person name="Larimer J."/>
            <person name="McCowan C."/>
            <person name="Murphy C."/>
            <person name="Pearson M."/>
            <person name="Poon T.W."/>
            <person name="Priest M."/>
            <person name="Roberts A."/>
            <person name="Saif S."/>
            <person name="Shea T."/>
            <person name="Sisk P."/>
            <person name="Sykes S."/>
            <person name="Wortman J."/>
            <person name="Nusbaum C."/>
            <person name="Birren B."/>
        </authorList>
    </citation>
    <scope>NUCLEOTIDE SEQUENCE [LARGE SCALE GENOMIC DNA]</scope>
    <source>
        <strain evidence="9 10">CBS 101466</strain>
    </source>
</reference>
<accession>W2S9T6</accession>
<dbReference type="eggNOG" id="KOG0541">
    <property type="taxonomic scope" value="Eukaryota"/>
</dbReference>
<evidence type="ECO:0000256" key="3">
    <source>
        <dbReference type="ARBA" id="ARBA00022862"/>
    </source>
</evidence>
<dbReference type="OrthoDB" id="1882547at2759"/>
<evidence type="ECO:0000256" key="6">
    <source>
        <dbReference type="PIRSR" id="PIRSR637944-1"/>
    </source>
</evidence>
<protein>
    <recommendedName>
        <fullName evidence="8">Thioredoxin domain-containing protein</fullName>
    </recommendedName>
</protein>
<proteinExistence type="inferred from homology"/>
<dbReference type="SUPFAM" id="SSF52833">
    <property type="entry name" value="Thioredoxin-like"/>
    <property type="match status" value="1"/>
</dbReference>
<evidence type="ECO:0000256" key="7">
    <source>
        <dbReference type="RuleBase" id="RU366011"/>
    </source>
</evidence>
<dbReference type="GO" id="GO:0042744">
    <property type="term" value="P:hydrogen peroxide catabolic process"/>
    <property type="evidence" value="ECO:0007669"/>
    <property type="project" value="TreeGrafter"/>
</dbReference>
<sequence length="203" mass="21825">MFTSLSSRTAASLVQSSRTQLRQLPSRSKYFHSTPANMVKVGDSIPSIELFRANPGDKVNIADATKSGKSLIIGVPAAYSPGCSETHIPGYLGQPEKLKEYSGRVYIVSVNDAFVMNAWAKTFENDLNVKLTQKSGEPIASFLGDADGSFTKALDIQFDASPLLGNHRAKRSAILVEDGKVTKVAIEPDNTGITVSSVEKFLA</sequence>
<dbReference type="InterPro" id="IPR013740">
    <property type="entry name" value="Redoxin"/>
</dbReference>
<dbReference type="GO" id="GO:0005739">
    <property type="term" value="C:mitochondrion"/>
    <property type="evidence" value="ECO:0007669"/>
    <property type="project" value="TreeGrafter"/>
</dbReference>
<evidence type="ECO:0000313" key="9">
    <source>
        <dbReference type="EMBL" id="ETN45486.1"/>
    </source>
</evidence>
<comment type="similarity">
    <text evidence="1 7">Belongs to the peroxiredoxin family. Prx5 subfamily.</text>
</comment>
<dbReference type="GeneID" id="19976657"/>